<protein>
    <submittedName>
        <fullName evidence="1">Uncharacterized protein</fullName>
    </submittedName>
</protein>
<gene>
    <name evidence="1" type="ORF">NZ47_02940</name>
</gene>
<name>A0A0B2K1X3_9FIRM</name>
<dbReference type="RefSeq" id="WP_039206259.1">
    <property type="nucleotide sequence ID" value="NZ_JSCE01000058.1"/>
</dbReference>
<reference evidence="1 2" key="1">
    <citation type="journal article" date="2013" name="PLoS ONE">
        <title>Identification and characterization of three novel lipases belonging to families II and V from Anaerovibrio lipolyticus 5ST.</title>
        <authorList>
            <person name="Prive F."/>
            <person name="Kaderbhai N.N."/>
            <person name="Girdwood S."/>
            <person name="Worgan H.J."/>
            <person name="Pinloche E."/>
            <person name="Scollan N.D."/>
            <person name="Huws S.A."/>
            <person name="Newbold C.J."/>
        </authorList>
    </citation>
    <scope>NUCLEOTIDE SEQUENCE [LARGE SCALE GENOMIC DNA]</scope>
    <source>
        <strain evidence="1 2">5S</strain>
    </source>
</reference>
<comment type="caution">
    <text evidence="1">The sequence shown here is derived from an EMBL/GenBank/DDBJ whole genome shotgun (WGS) entry which is preliminary data.</text>
</comment>
<dbReference type="Proteomes" id="UP000030993">
    <property type="component" value="Unassembled WGS sequence"/>
</dbReference>
<proteinExistence type="predicted"/>
<dbReference type="EMBL" id="JSCE01000058">
    <property type="protein sequence ID" value="KHM52741.1"/>
    <property type="molecule type" value="Genomic_DNA"/>
</dbReference>
<evidence type="ECO:0000313" key="2">
    <source>
        <dbReference type="Proteomes" id="UP000030993"/>
    </source>
</evidence>
<organism evidence="1 2">
    <name type="scientific">Anaerovibrio lipolyticus</name>
    <dbReference type="NCBI Taxonomy" id="82374"/>
    <lineage>
        <taxon>Bacteria</taxon>
        <taxon>Bacillati</taxon>
        <taxon>Bacillota</taxon>
        <taxon>Negativicutes</taxon>
        <taxon>Selenomonadales</taxon>
        <taxon>Selenomonadaceae</taxon>
        <taxon>Anaerovibrio</taxon>
    </lineage>
</organism>
<dbReference type="AlphaFoldDB" id="A0A0B2K1X3"/>
<evidence type="ECO:0000313" key="1">
    <source>
        <dbReference type="EMBL" id="KHM52741.1"/>
    </source>
</evidence>
<dbReference type="eggNOG" id="ENOG5032PN8">
    <property type="taxonomic scope" value="Bacteria"/>
</dbReference>
<keyword evidence="2" id="KW-1185">Reference proteome</keyword>
<accession>A0A0B2K1X3</accession>
<sequence length="90" mass="10414">MIYPFMTLEDDTVITHTEMRDDGTVKVYIETPDEQDCFHSMECFLPSYKVENIKGYTKEEVDYYLAFIKEAANLIIEFSQEGGFDHAAAI</sequence>